<protein>
    <submittedName>
        <fullName evidence="2">Uncharacterized protein</fullName>
    </submittedName>
</protein>
<evidence type="ECO:0000313" key="2">
    <source>
        <dbReference type="EMBL" id="GIY27761.1"/>
    </source>
</evidence>
<organism evidence="2 3">
    <name type="scientific">Caerostris darwini</name>
    <dbReference type="NCBI Taxonomy" id="1538125"/>
    <lineage>
        <taxon>Eukaryota</taxon>
        <taxon>Metazoa</taxon>
        <taxon>Ecdysozoa</taxon>
        <taxon>Arthropoda</taxon>
        <taxon>Chelicerata</taxon>
        <taxon>Arachnida</taxon>
        <taxon>Araneae</taxon>
        <taxon>Araneomorphae</taxon>
        <taxon>Entelegynae</taxon>
        <taxon>Araneoidea</taxon>
        <taxon>Araneidae</taxon>
        <taxon>Caerostris</taxon>
    </lineage>
</organism>
<reference evidence="2 3" key="1">
    <citation type="submission" date="2021-06" db="EMBL/GenBank/DDBJ databases">
        <title>Caerostris darwini draft genome.</title>
        <authorList>
            <person name="Kono N."/>
            <person name="Arakawa K."/>
        </authorList>
    </citation>
    <scope>NUCLEOTIDE SEQUENCE [LARGE SCALE GENOMIC DNA]</scope>
</reference>
<sequence length="93" mass="10865">MCPGPEKRKHIHKEAIWQNFARSERHQYCPKEQKEERIGRMKMDGKKRKVFINGTFLSCATWGPTSSQNKDPHWAKIESWDPESVGPSKNVLD</sequence>
<accession>A0AAV4S5C6</accession>
<dbReference type="AlphaFoldDB" id="A0AAV4S5C6"/>
<keyword evidence="3" id="KW-1185">Reference proteome</keyword>
<dbReference type="EMBL" id="BPLQ01007075">
    <property type="protein sequence ID" value="GIY27761.1"/>
    <property type="molecule type" value="Genomic_DNA"/>
</dbReference>
<name>A0AAV4S5C6_9ARAC</name>
<evidence type="ECO:0000256" key="1">
    <source>
        <dbReference type="SAM" id="MobiDB-lite"/>
    </source>
</evidence>
<feature type="compositionally biased region" description="Basic and acidic residues" evidence="1">
    <location>
        <begin position="70"/>
        <end position="79"/>
    </location>
</feature>
<dbReference type="Proteomes" id="UP001054837">
    <property type="component" value="Unassembled WGS sequence"/>
</dbReference>
<gene>
    <name evidence="2" type="ORF">CDAR_46501</name>
</gene>
<proteinExistence type="predicted"/>
<feature type="region of interest" description="Disordered" evidence="1">
    <location>
        <begin position="62"/>
        <end position="93"/>
    </location>
</feature>
<evidence type="ECO:0000313" key="3">
    <source>
        <dbReference type="Proteomes" id="UP001054837"/>
    </source>
</evidence>
<comment type="caution">
    <text evidence="2">The sequence shown here is derived from an EMBL/GenBank/DDBJ whole genome shotgun (WGS) entry which is preliminary data.</text>
</comment>